<gene>
    <name evidence="1" type="ORF">A7U43_06120</name>
</gene>
<proteinExistence type="predicted"/>
<accession>A0A172UIR6</accession>
<dbReference type="AlphaFoldDB" id="A0A172UIR6"/>
<protein>
    <submittedName>
        <fullName evidence="1">Uncharacterized protein</fullName>
    </submittedName>
</protein>
<sequence length="122" mass="14495">MDQADSRPSVVAPCKHCGTDTVWLQMAYGDWRLFEARMYPTEESAAGNRFAIRRITRQVIDLEDEHEARWPAKCLQLHRFHCPASHDDSLFHQRRPRQPHDIDLEDMWRRLAERKQSQRRAG</sequence>
<dbReference type="EMBL" id="CP015596">
    <property type="protein sequence ID" value="ANE78958.1"/>
    <property type="molecule type" value="Genomic_DNA"/>
</dbReference>
<organism evidence="1 2">
    <name type="scientific">Mycobacterium adipatum</name>
    <dbReference type="NCBI Taxonomy" id="1682113"/>
    <lineage>
        <taxon>Bacteria</taxon>
        <taxon>Bacillati</taxon>
        <taxon>Actinomycetota</taxon>
        <taxon>Actinomycetes</taxon>
        <taxon>Mycobacteriales</taxon>
        <taxon>Mycobacteriaceae</taxon>
        <taxon>Mycobacterium</taxon>
    </lineage>
</organism>
<dbReference type="STRING" id="1682113.A7U43_06120"/>
<keyword evidence="2" id="KW-1185">Reference proteome</keyword>
<dbReference type="KEGG" id="madi:A7U43_06120"/>
<dbReference type="Proteomes" id="UP000077143">
    <property type="component" value="Chromosome"/>
</dbReference>
<dbReference type="RefSeq" id="WP_067992323.1">
    <property type="nucleotide sequence ID" value="NZ_CP015596.1"/>
</dbReference>
<evidence type="ECO:0000313" key="2">
    <source>
        <dbReference type="Proteomes" id="UP000077143"/>
    </source>
</evidence>
<evidence type="ECO:0000313" key="1">
    <source>
        <dbReference type="EMBL" id="ANE78958.1"/>
    </source>
</evidence>
<name>A0A172UIR6_9MYCO</name>
<reference evidence="1 2" key="1">
    <citation type="submission" date="2016-05" db="EMBL/GenBank/DDBJ databases">
        <title>Complete genome sequence of a phthalic acid esters degrading Mycobacterium sp. YC-RL4.</title>
        <authorList>
            <person name="Ren L."/>
            <person name="Fan S."/>
            <person name="Ruth N."/>
            <person name="Jia Y."/>
            <person name="Wang J."/>
            <person name="Qiao C."/>
        </authorList>
    </citation>
    <scope>NUCLEOTIDE SEQUENCE [LARGE SCALE GENOMIC DNA]</scope>
    <source>
        <strain evidence="1 2">YC-RL4</strain>
    </source>
</reference>
<dbReference type="OrthoDB" id="4723961at2"/>